<dbReference type="InterPro" id="IPR052521">
    <property type="entry name" value="Cell_div_SPOR-domain"/>
</dbReference>
<feature type="domain" description="SPOR" evidence="3">
    <location>
        <begin position="134"/>
        <end position="213"/>
    </location>
</feature>
<keyword evidence="5" id="KW-1185">Reference proteome</keyword>
<evidence type="ECO:0000256" key="1">
    <source>
        <dbReference type="SAM" id="MobiDB-lite"/>
    </source>
</evidence>
<dbReference type="Gene3D" id="3.30.70.1070">
    <property type="entry name" value="Sporulation related repeat"/>
    <property type="match status" value="1"/>
</dbReference>
<proteinExistence type="predicted"/>
<dbReference type="Pfam" id="PF05036">
    <property type="entry name" value="SPOR"/>
    <property type="match status" value="1"/>
</dbReference>
<sequence length="217" mass="22737">MAAKRKQATRTGNGGNPWPFWVPFALGVLLGLGFAVVALYKGWAPILRKANVPQPNPEATAPKPSEPAVADDAKKPAAPKKTYDFYSVLPEMEVVIPDAELSAKARAEQQRLQSAATTPAPNATTAPATVATAPAAGARYVLQAGSYPEAKAAEEVKAKLALLGFVARVQPVTVNGKTWHRVRVGPYASASDVESAKQSLSENGVNAIALKDSGPDQ</sequence>
<keyword evidence="2" id="KW-0472">Membrane</keyword>
<feature type="compositionally biased region" description="Low complexity" evidence="1">
    <location>
        <begin position="115"/>
        <end position="127"/>
    </location>
</feature>
<evidence type="ECO:0000256" key="2">
    <source>
        <dbReference type="SAM" id="Phobius"/>
    </source>
</evidence>
<reference evidence="4" key="1">
    <citation type="submission" date="2023-02" db="EMBL/GenBank/DDBJ databases">
        <title>Tahibacter soli sp. nov. isolated from soil.</title>
        <authorList>
            <person name="Baek J.H."/>
            <person name="Lee J.K."/>
            <person name="Choi D.G."/>
            <person name="Jeon C.O."/>
        </authorList>
    </citation>
    <scope>NUCLEOTIDE SEQUENCE</scope>
    <source>
        <strain evidence="4">BL</strain>
    </source>
</reference>
<dbReference type="SUPFAM" id="SSF110997">
    <property type="entry name" value="Sporulation related repeat"/>
    <property type="match status" value="1"/>
</dbReference>
<dbReference type="GO" id="GO:0032506">
    <property type="term" value="P:cytokinetic process"/>
    <property type="evidence" value="ECO:0007669"/>
    <property type="project" value="TreeGrafter"/>
</dbReference>
<dbReference type="PROSITE" id="PS51724">
    <property type="entry name" value="SPOR"/>
    <property type="match status" value="1"/>
</dbReference>
<dbReference type="GO" id="GO:0030428">
    <property type="term" value="C:cell septum"/>
    <property type="evidence" value="ECO:0007669"/>
    <property type="project" value="TreeGrafter"/>
</dbReference>
<feature type="region of interest" description="Disordered" evidence="1">
    <location>
        <begin position="54"/>
        <end position="75"/>
    </location>
</feature>
<name>A0A9X3YKY3_9GAMM</name>
<dbReference type="InterPro" id="IPR036680">
    <property type="entry name" value="SPOR-like_sf"/>
</dbReference>
<accession>A0A9X3YKY3</accession>
<feature type="region of interest" description="Disordered" evidence="1">
    <location>
        <begin position="107"/>
        <end position="127"/>
    </location>
</feature>
<dbReference type="Proteomes" id="UP001139971">
    <property type="component" value="Unassembled WGS sequence"/>
</dbReference>
<dbReference type="EMBL" id="JAOVZO020000018">
    <property type="protein sequence ID" value="MDC8014167.1"/>
    <property type="molecule type" value="Genomic_DNA"/>
</dbReference>
<dbReference type="PANTHER" id="PTHR38687:SF1">
    <property type="entry name" value="CELL DIVISION PROTEIN DEDD"/>
    <property type="match status" value="1"/>
</dbReference>
<dbReference type="InterPro" id="IPR007730">
    <property type="entry name" value="SPOR-like_dom"/>
</dbReference>
<feature type="region of interest" description="Disordered" evidence="1">
    <location>
        <begin position="195"/>
        <end position="217"/>
    </location>
</feature>
<dbReference type="PANTHER" id="PTHR38687">
    <property type="entry name" value="CELL DIVISION PROTEIN DEDD-RELATED"/>
    <property type="match status" value="1"/>
</dbReference>
<dbReference type="GO" id="GO:0032153">
    <property type="term" value="C:cell division site"/>
    <property type="evidence" value="ECO:0007669"/>
    <property type="project" value="TreeGrafter"/>
</dbReference>
<evidence type="ECO:0000259" key="3">
    <source>
        <dbReference type="PROSITE" id="PS51724"/>
    </source>
</evidence>
<dbReference type="GO" id="GO:0042834">
    <property type="term" value="F:peptidoglycan binding"/>
    <property type="evidence" value="ECO:0007669"/>
    <property type="project" value="InterPro"/>
</dbReference>
<protein>
    <submittedName>
        <fullName evidence="4">SPOR domain-containing protein</fullName>
    </submittedName>
</protein>
<dbReference type="AlphaFoldDB" id="A0A9X3YKY3"/>
<dbReference type="RefSeq" id="WP_263541806.1">
    <property type="nucleotide sequence ID" value="NZ_JAOVZO020000018.1"/>
</dbReference>
<keyword evidence="2" id="KW-0812">Transmembrane</keyword>
<comment type="caution">
    <text evidence="4">The sequence shown here is derived from an EMBL/GenBank/DDBJ whole genome shotgun (WGS) entry which is preliminary data.</text>
</comment>
<organism evidence="4 5">
    <name type="scientific">Tahibacter soli</name>
    <dbReference type="NCBI Taxonomy" id="2983605"/>
    <lineage>
        <taxon>Bacteria</taxon>
        <taxon>Pseudomonadati</taxon>
        <taxon>Pseudomonadota</taxon>
        <taxon>Gammaproteobacteria</taxon>
        <taxon>Lysobacterales</taxon>
        <taxon>Rhodanobacteraceae</taxon>
        <taxon>Tahibacter</taxon>
    </lineage>
</organism>
<feature type="transmembrane region" description="Helical" evidence="2">
    <location>
        <begin position="20"/>
        <end position="40"/>
    </location>
</feature>
<gene>
    <name evidence="4" type="ORF">OD750_016600</name>
</gene>
<evidence type="ECO:0000313" key="4">
    <source>
        <dbReference type="EMBL" id="MDC8014167.1"/>
    </source>
</evidence>
<evidence type="ECO:0000313" key="5">
    <source>
        <dbReference type="Proteomes" id="UP001139971"/>
    </source>
</evidence>
<keyword evidence="2" id="KW-1133">Transmembrane helix</keyword>